<protein>
    <recommendedName>
        <fullName evidence="3">TIGR03089 family protein</fullName>
    </recommendedName>
</protein>
<keyword evidence="2" id="KW-1185">Reference proteome</keyword>
<accession>M2YGJ3</accession>
<evidence type="ECO:0000313" key="2">
    <source>
        <dbReference type="Proteomes" id="UP000009877"/>
    </source>
</evidence>
<organism evidence="1 2">
    <name type="scientific">Kocuria palustris PEL</name>
    <dbReference type="NCBI Taxonomy" id="1236550"/>
    <lineage>
        <taxon>Bacteria</taxon>
        <taxon>Bacillati</taxon>
        <taxon>Actinomycetota</taxon>
        <taxon>Actinomycetes</taxon>
        <taxon>Micrococcales</taxon>
        <taxon>Micrococcaceae</taxon>
        <taxon>Kocuria</taxon>
    </lineage>
</organism>
<comment type="caution">
    <text evidence="1">The sequence shown here is derived from an EMBL/GenBank/DDBJ whole genome shotgun (WGS) entry which is preliminary data.</text>
</comment>
<dbReference type="RefSeq" id="WP_006213397.1">
    <property type="nucleotide sequence ID" value="NZ_ANHZ02000002.1"/>
</dbReference>
<reference evidence="1 2" key="1">
    <citation type="journal article" date="2014" name="Genome Announc.">
        <title>Draft Genome Sequence of Kocuria palustris PEL.</title>
        <authorList>
            <person name="Sharma G."/>
            <person name="Khatri I."/>
            <person name="Subramanian S."/>
        </authorList>
    </citation>
    <scope>NUCLEOTIDE SEQUENCE [LARGE SCALE GENOMIC DNA]</scope>
    <source>
        <strain evidence="1 2">PEL</strain>
    </source>
</reference>
<dbReference type="EMBL" id="ANHZ02000002">
    <property type="protein sequence ID" value="EME37644.1"/>
    <property type="molecule type" value="Genomic_DNA"/>
</dbReference>
<dbReference type="Gene3D" id="3.40.50.12780">
    <property type="entry name" value="N-terminal domain of ligase-like"/>
    <property type="match status" value="1"/>
</dbReference>
<proteinExistence type="predicted"/>
<sequence>MDDRTDARRPDAEITGLLTRLAQRPTPAVVWYGSDGGRVELSGRVSENWIAKTANLLVDDLGLMPGDRVVLDPALHWRTLVLAAAAWRTGACVVLEPTVGDVRLSALLDRTGAAADALPSPEGSAAAAVAEAEDRLILAYPALAMRLPDDSVLEPGDIDYCAEIRSHGDRWSGASRPADADAALKTSDGSLSFAELRDQAEARAAELGSAPVVHVAVDGWDRDALVGLLAIWAAEGTAVLSDRPRDEALQRDLAAERVGLTWS</sequence>
<evidence type="ECO:0008006" key="3">
    <source>
        <dbReference type="Google" id="ProtNLM"/>
    </source>
</evidence>
<dbReference type="NCBIfam" id="TIGR03089">
    <property type="entry name" value="TIGR03089 family protein"/>
    <property type="match status" value="1"/>
</dbReference>
<dbReference type="InterPro" id="IPR017523">
    <property type="entry name" value="Rv3268"/>
</dbReference>
<dbReference type="SUPFAM" id="SSF56801">
    <property type="entry name" value="Acetyl-CoA synthetase-like"/>
    <property type="match status" value="1"/>
</dbReference>
<dbReference type="AlphaFoldDB" id="M2YGJ3"/>
<evidence type="ECO:0000313" key="1">
    <source>
        <dbReference type="EMBL" id="EME37644.1"/>
    </source>
</evidence>
<gene>
    <name evidence="1" type="ORF">C884_01018</name>
</gene>
<name>M2YGJ3_9MICC</name>
<dbReference type="InterPro" id="IPR042099">
    <property type="entry name" value="ANL_N_sf"/>
</dbReference>
<dbReference type="Proteomes" id="UP000009877">
    <property type="component" value="Unassembled WGS sequence"/>
</dbReference>